<sequence length="476" mass="50036">MSTLPHTATQTVPPPGDAGSDTRPLRTEFAATARLAIPLAAANLLQMAVYAIDVIFVAQLGTQQLAAITLATSVYGISLWCSLGLIGAVAPMAATALGRGRHALREMRRSFRMGLWMSLFAGLAVMAVALGGEPLMNATGQDPVVARMAGEYLSVLSFAAVPVVAANVLRIFVSTMDRAVIATWITVLALLVNTTGNWILIFGNLGAPALGLRGAAIASVITSLAVLAAYVAIIQSDRRMRRHYLFGRLWRPDWQRLGEIWKIGLPIAAITLAEGGLFGAAAFLTGALGGLQLAAHTVALQLAALCFQVPFGISQAATIRVGIHNGAGSREGVHRAGIAVLALTGAMAVIFAALMLAAPRLLLSIYIDTGDPANASLLALAMAFLLIAAGFQLFDGAQAVLAGLLRGLADTRVPFVMAVIGYWLFGFAAAWLLGFHTPLAGKGVWLGLALGLLVTSILLGWRWHRRERLGLVMKPD</sequence>
<evidence type="ECO:0000256" key="4">
    <source>
        <dbReference type="ARBA" id="ARBA00022475"/>
    </source>
</evidence>
<feature type="transmembrane region" description="Helical" evidence="11">
    <location>
        <begin position="263"/>
        <end position="287"/>
    </location>
</feature>
<proteinExistence type="predicted"/>
<feature type="transmembrane region" description="Helical" evidence="11">
    <location>
        <begin position="415"/>
        <end position="433"/>
    </location>
</feature>
<feature type="transmembrane region" description="Helical" evidence="11">
    <location>
        <begin position="445"/>
        <end position="464"/>
    </location>
</feature>
<dbReference type="InterPro" id="IPR050222">
    <property type="entry name" value="MATE_MdtK"/>
</dbReference>
<dbReference type="PIRSF" id="PIRSF006603">
    <property type="entry name" value="DinF"/>
    <property type="match status" value="1"/>
</dbReference>
<dbReference type="CDD" id="cd13131">
    <property type="entry name" value="MATE_NorM_like"/>
    <property type="match status" value="1"/>
</dbReference>
<dbReference type="GO" id="GO:0006811">
    <property type="term" value="P:monoatomic ion transport"/>
    <property type="evidence" value="ECO:0007669"/>
    <property type="project" value="UniProtKB-KW"/>
</dbReference>
<feature type="transmembrane region" description="Helical" evidence="11">
    <location>
        <begin position="180"/>
        <end position="202"/>
    </location>
</feature>
<evidence type="ECO:0000256" key="7">
    <source>
        <dbReference type="ARBA" id="ARBA00023065"/>
    </source>
</evidence>
<feature type="transmembrane region" description="Helical" evidence="11">
    <location>
        <begin position="77"/>
        <end position="98"/>
    </location>
</feature>
<dbReference type="NCBIfam" id="TIGR00797">
    <property type="entry name" value="matE"/>
    <property type="match status" value="1"/>
</dbReference>
<dbReference type="PANTHER" id="PTHR43298">
    <property type="entry name" value="MULTIDRUG RESISTANCE PROTEIN NORM-RELATED"/>
    <property type="match status" value="1"/>
</dbReference>
<keyword evidence="4" id="KW-1003">Cell membrane</keyword>
<evidence type="ECO:0000313" key="12">
    <source>
        <dbReference type="EMBL" id="QNE05848.1"/>
    </source>
</evidence>
<dbReference type="GO" id="GO:0042910">
    <property type="term" value="F:xenobiotic transmembrane transporter activity"/>
    <property type="evidence" value="ECO:0007669"/>
    <property type="project" value="InterPro"/>
</dbReference>
<evidence type="ECO:0000256" key="5">
    <source>
        <dbReference type="ARBA" id="ARBA00022692"/>
    </source>
</evidence>
<feature type="transmembrane region" description="Helical" evidence="11">
    <location>
        <begin position="152"/>
        <end position="173"/>
    </location>
</feature>
<organism evidence="12 13">
    <name type="scientific">Croceicoccus marinus</name>
    <dbReference type="NCBI Taxonomy" id="450378"/>
    <lineage>
        <taxon>Bacteria</taxon>
        <taxon>Pseudomonadati</taxon>
        <taxon>Pseudomonadota</taxon>
        <taxon>Alphaproteobacteria</taxon>
        <taxon>Sphingomonadales</taxon>
        <taxon>Erythrobacteraceae</taxon>
        <taxon>Croceicoccus</taxon>
    </lineage>
</organism>
<feature type="transmembrane region" description="Helical" evidence="11">
    <location>
        <begin position="35"/>
        <end position="57"/>
    </location>
</feature>
<keyword evidence="5 11" id="KW-0812">Transmembrane</keyword>
<dbReference type="RefSeq" id="WP_185884902.1">
    <property type="nucleotide sequence ID" value="NZ_CP060052.1"/>
</dbReference>
<keyword evidence="6 11" id="KW-1133">Transmembrane helix</keyword>
<evidence type="ECO:0000313" key="13">
    <source>
        <dbReference type="Proteomes" id="UP000515297"/>
    </source>
</evidence>
<evidence type="ECO:0000256" key="8">
    <source>
        <dbReference type="ARBA" id="ARBA00023136"/>
    </source>
</evidence>
<comment type="subcellular location">
    <subcellularLocation>
        <location evidence="1">Cell inner membrane</location>
        <topology evidence="1">Multi-pass membrane protein</topology>
    </subcellularLocation>
</comment>
<evidence type="ECO:0000256" key="3">
    <source>
        <dbReference type="ARBA" id="ARBA00022449"/>
    </source>
</evidence>
<dbReference type="Pfam" id="PF01554">
    <property type="entry name" value="MatE"/>
    <property type="match status" value="2"/>
</dbReference>
<dbReference type="Proteomes" id="UP000515297">
    <property type="component" value="Chromosome"/>
</dbReference>
<feature type="transmembrane region" description="Helical" evidence="11">
    <location>
        <begin position="293"/>
        <end position="317"/>
    </location>
</feature>
<feature type="transmembrane region" description="Helical" evidence="11">
    <location>
        <begin position="214"/>
        <end position="233"/>
    </location>
</feature>
<feature type="region of interest" description="Disordered" evidence="10">
    <location>
        <begin position="1"/>
        <end position="23"/>
    </location>
</feature>
<dbReference type="EMBL" id="CP060052">
    <property type="protein sequence ID" value="QNE05848.1"/>
    <property type="molecule type" value="Genomic_DNA"/>
</dbReference>
<evidence type="ECO:0000256" key="9">
    <source>
        <dbReference type="ARBA" id="ARBA00031636"/>
    </source>
</evidence>
<keyword evidence="3" id="KW-0050">Antiport</keyword>
<protein>
    <recommendedName>
        <fullName evidence="9">Multidrug-efflux transporter</fullName>
    </recommendedName>
</protein>
<evidence type="ECO:0000256" key="1">
    <source>
        <dbReference type="ARBA" id="ARBA00004429"/>
    </source>
</evidence>
<accession>A0A7G6VVT3</accession>
<keyword evidence="2" id="KW-0813">Transport</keyword>
<dbReference type="PANTHER" id="PTHR43298:SF2">
    <property type="entry name" value="FMN_FAD EXPORTER YEEO-RELATED"/>
    <property type="match status" value="1"/>
</dbReference>
<evidence type="ECO:0000256" key="11">
    <source>
        <dbReference type="SAM" id="Phobius"/>
    </source>
</evidence>
<name>A0A7G6VVT3_9SPHN</name>
<feature type="transmembrane region" description="Helical" evidence="11">
    <location>
        <begin position="338"/>
        <end position="363"/>
    </location>
</feature>
<feature type="compositionally biased region" description="Polar residues" evidence="10">
    <location>
        <begin position="1"/>
        <end position="11"/>
    </location>
</feature>
<dbReference type="AlphaFoldDB" id="A0A7G6VVT3"/>
<feature type="transmembrane region" description="Helical" evidence="11">
    <location>
        <begin position="110"/>
        <end position="132"/>
    </location>
</feature>
<reference evidence="12 13" key="1">
    <citation type="submission" date="2020-08" db="EMBL/GenBank/DDBJ databases">
        <authorList>
            <person name="Liu G."/>
            <person name="Sun C."/>
        </authorList>
    </citation>
    <scope>NUCLEOTIDE SEQUENCE [LARGE SCALE GENOMIC DNA]</scope>
    <source>
        <strain evidence="12 13">OT19</strain>
    </source>
</reference>
<dbReference type="GO" id="GO:0005886">
    <property type="term" value="C:plasma membrane"/>
    <property type="evidence" value="ECO:0007669"/>
    <property type="project" value="UniProtKB-SubCell"/>
</dbReference>
<feature type="transmembrane region" description="Helical" evidence="11">
    <location>
        <begin position="375"/>
        <end position="394"/>
    </location>
</feature>
<gene>
    <name evidence="12" type="ORF">H4O24_04040</name>
</gene>
<evidence type="ECO:0000256" key="6">
    <source>
        <dbReference type="ARBA" id="ARBA00022989"/>
    </source>
</evidence>
<evidence type="ECO:0000256" key="10">
    <source>
        <dbReference type="SAM" id="MobiDB-lite"/>
    </source>
</evidence>
<dbReference type="InterPro" id="IPR002528">
    <property type="entry name" value="MATE_fam"/>
</dbReference>
<evidence type="ECO:0000256" key="2">
    <source>
        <dbReference type="ARBA" id="ARBA00022448"/>
    </source>
</evidence>
<keyword evidence="7" id="KW-0406">Ion transport</keyword>
<keyword evidence="8 11" id="KW-0472">Membrane</keyword>
<dbReference type="InterPro" id="IPR048279">
    <property type="entry name" value="MdtK-like"/>
</dbReference>
<dbReference type="GO" id="GO:0015297">
    <property type="term" value="F:antiporter activity"/>
    <property type="evidence" value="ECO:0007669"/>
    <property type="project" value="UniProtKB-KW"/>
</dbReference>